<sequence>MSTSLWSRSLQASTSYSPSLYRVVPSRRCLHASASVFAKKKSKGPANPEAMSIPDAVQLLKAIEVTRPDNAIELHVKTQFKKGESAVLRGRLAMPRDPRTGEDKILVFCELDQVDNATAAGATWCGGAELVADVLEGKIVPTICLATPGMLPTIARLARTLGPKGLMPNVKRGTVNTNVVQAIQEAKGAFTWRGDKLGGVRAKVGRIHYPTEDIEKNVMAFLQNVRNGGGSRTASYDKGKTYEILKVHMSSTQGPGIELRDIRY</sequence>
<dbReference type="Gene3D" id="3.30.190.20">
    <property type="match status" value="1"/>
</dbReference>
<protein>
    <submittedName>
        <fullName evidence="4">Ribosomal protein L1</fullName>
    </submittedName>
</protein>
<dbReference type="GO" id="GO:0005762">
    <property type="term" value="C:mitochondrial large ribosomal subunit"/>
    <property type="evidence" value="ECO:0007669"/>
    <property type="project" value="TreeGrafter"/>
</dbReference>
<dbReference type="InterPro" id="IPR028364">
    <property type="entry name" value="Ribosomal_uL1/biogenesis"/>
</dbReference>
<dbReference type="InterPro" id="IPR016095">
    <property type="entry name" value="Ribosomal_uL1_3-a/b-sand"/>
</dbReference>
<accession>A0A167G6G3</accession>
<reference evidence="4 5" key="1">
    <citation type="journal article" date="2016" name="Mol. Biol. Evol.">
        <title>Comparative Genomics of Early-Diverging Mushroom-Forming Fungi Provides Insights into the Origins of Lignocellulose Decay Capabilities.</title>
        <authorList>
            <person name="Nagy L.G."/>
            <person name="Riley R."/>
            <person name="Tritt A."/>
            <person name="Adam C."/>
            <person name="Daum C."/>
            <person name="Floudas D."/>
            <person name="Sun H."/>
            <person name="Yadav J.S."/>
            <person name="Pangilinan J."/>
            <person name="Larsson K.H."/>
            <person name="Matsuura K."/>
            <person name="Barry K."/>
            <person name="Labutti K."/>
            <person name="Kuo R."/>
            <person name="Ohm R.A."/>
            <person name="Bhattacharya S.S."/>
            <person name="Shirouzu T."/>
            <person name="Yoshinaga Y."/>
            <person name="Martin F.M."/>
            <person name="Grigoriev I.V."/>
            <person name="Hibbett D.S."/>
        </authorList>
    </citation>
    <scope>NUCLEOTIDE SEQUENCE [LARGE SCALE GENOMIC DNA]</scope>
    <source>
        <strain evidence="4 5">TUFC12733</strain>
    </source>
</reference>
<dbReference type="Proteomes" id="UP000076738">
    <property type="component" value="Unassembled WGS sequence"/>
</dbReference>
<evidence type="ECO:0000256" key="3">
    <source>
        <dbReference type="ARBA" id="ARBA00023274"/>
    </source>
</evidence>
<dbReference type="SUPFAM" id="SSF56808">
    <property type="entry name" value="Ribosomal protein L1"/>
    <property type="match status" value="1"/>
</dbReference>
<evidence type="ECO:0000256" key="1">
    <source>
        <dbReference type="ARBA" id="ARBA00010531"/>
    </source>
</evidence>
<evidence type="ECO:0000256" key="2">
    <source>
        <dbReference type="ARBA" id="ARBA00022980"/>
    </source>
</evidence>
<dbReference type="FunFam" id="3.40.50.790:FF:000001">
    <property type="entry name" value="50S ribosomal protein L1"/>
    <property type="match status" value="1"/>
</dbReference>
<proteinExistence type="inferred from homology"/>
<dbReference type="CDD" id="cd00403">
    <property type="entry name" value="Ribosomal_L1"/>
    <property type="match status" value="1"/>
</dbReference>
<dbReference type="OrthoDB" id="1747252at2759"/>
<evidence type="ECO:0000313" key="4">
    <source>
        <dbReference type="EMBL" id="KZO90223.1"/>
    </source>
</evidence>
<evidence type="ECO:0000313" key="5">
    <source>
        <dbReference type="Proteomes" id="UP000076738"/>
    </source>
</evidence>
<dbReference type="AlphaFoldDB" id="A0A167G6G3"/>
<keyword evidence="3" id="KW-0687">Ribonucleoprotein</keyword>
<dbReference type="Gene3D" id="3.40.50.790">
    <property type="match status" value="1"/>
</dbReference>
<keyword evidence="2 4" id="KW-0689">Ribosomal protein</keyword>
<dbReference type="EMBL" id="KV417348">
    <property type="protein sequence ID" value="KZO90223.1"/>
    <property type="molecule type" value="Genomic_DNA"/>
</dbReference>
<gene>
    <name evidence="4" type="ORF">CALVIDRAFT_542911</name>
</gene>
<comment type="similarity">
    <text evidence="1">Belongs to the universal ribosomal protein uL1 family.</text>
</comment>
<dbReference type="PANTHER" id="PTHR36427">
    <property type="entry name" value="54S RIBOSOMAL PROTEIN L1, MITOCHONDRIAL"/>
    <property type="match status" value="1"/>
</dbReference>
<name>A0A167G6G3_CALVF</name>
<keyword evidence="5" id="KW-1185">Reference proteome</keyword>
<dbReference type="STRING" id="1330018.A0A167G6G3"/>
<dbReference type="InterPro" id="IPR023674">
    <property type="entry name" value="Ribosomal_uL1-like"/>
</dbReference>
<dbReference type="Pfam" id="PF00687">
    <property type="entry name" value="Ribosomal_L1"/>
    <property type="match status" value="1"/>
</dbReference>
<organism evidence="4 5">
    <name type="scientific">Calocera viscosa (strain TUFC12733)</name>
    <dbReference type="NCBI Taxonomy" id="1330018"/>
    <lineage>
        <taxon>Eukaryota</taxon>
        <taxon>Fungi</taxon>
        <taxon>Dikarya</taxon>
        <taxon>Basidiomycota</taxon>
        <taxon>Agaricomycotina</taxon>
        <taxon>Dacrymycetes</taxon>
        <taxon>Dacrymycetales</taxon>
        <taxon>Dacrymycetaceae</taxon>
        <taxon>Calocera</taxon>
    </lineage>
</organism>
<dbReference type="GO" id="GO:0003735">
    <property type="term" value="F:structural constituent of ribosome"/>
    <property type="evidence" value="ECO:0007669"/>
    <property type="project" value="TreeGrafter"/>
</dbReference>
<dbReference type="PANTHER" id="PTHR36427:SF3">
    <property type="entry name" value="LARGE RIBOSOMAL SUBUNIT PROTEIN UL1M"/>
    <property type="match status" value="1"/>
</dbReference>